<keyword evidence="13" id="KW-0862">Zinc</keyword>
<dbReference type="STRING" id="1423734.FC83_GL000892"/>
<dbReference type="InterPro" id="IPR026019">
    <property type="entry name" value="Ribul_P_3_epim"/>
</dbReference>
<dbReference type="PROSITE" id="PS01086">
    <property type="entry name" value="RIBUL_P_3_EPIMER_2"/>
    <property type="match status" value="1"/>
</dbReference>
<dbReference type="InterPro" id="IPR011060">
    <property type="entry name" value="RibuloseP-bd_barrel"/>
</dbReference>
<dbReference type="SUPFAM" id="SSF51366">
    <property type="entry name" value="Ribulose-phoshate binding barrel"/>
    <property type="match status" value="1"/>
</dbReference>
<evidence type="ECO:0000256" key="5">
    <source>
        <dbReference type="ARBA" id="ARBA00001954"/>
    </source>
</evidence>
<evidence type="ECO:0000256" key="12">
    <source>
        <dbReference type="PIRSR" id="PIRSR001461-1"/>
    </source>
</evidence>
<keyword evidence="13" id="KW-0170">Cobalt</keyword>
<feature type="active site" description="Proton donor" evidence="10 12">
    <location>
        <position position="176"/>
    </location>
</feature>
<accession>A0A0R1Y0C7</accession>
<comment type="cofactor">
    <cofactor evidence="10 13">
        <name>a divalent metal cation</name>
        <dbReference type="ChEBI" id="CHEBI:60240"/>
    </cofactor>
    <text evidence="10 13">Binds 1 divalent metal cation per subunit.</text>
</comment>
<evidence type="ECO:0000256" key="8">
    <source>
        <dbReference type="ARBA" id="ARBA00022723"/>
    </source>
</evidence>
<evidence type="ECO:0000256" key="9">
    <source>
        <dbReference type="ARBA" id="ARBA00023235"/>
    </source>
</evidence>
<reference evidence="15 16" key="1">
    <citation type="journal article" date="2015" name="Genome Announc.">
        <title>Expanding the biotechnology potential of lactobacilli through comparative genomics of 213 strains and associated genera.</title>
        <authorList>
            <person name="Sun Z."/>
            <person name="Harris H.M."/>
            <person name="McCann A."/>
            <person name="Guo C."/>
            <person name="Argimon S."/>
            <person name="Zhang W."/>
            <person name="Yang X."/>
            <person name="Jeffery I.B."/>
            <person name="Cooney J.C."/>
            <person name="Kagawa T.F."/>
            <person name="Liu W."/>
            <person name="Song Y."/>
            <person name="Salvetti E."/>
            <person name="Wrobel A."/>
            <person name="Rasinkangas P."/>
            <person name="Parkhill J."/>
            <person name="Rea M.C."/>
            <person name="O'Sullivan O."/>
            <person name="Ritari J."/>
            <person name="Douillard F.P."/>
            <person name="Paul Ross R."/>
            <person name="Yang R."/>
            <person name="Briner A.E."/>
            <person name="Felis G.E."/>
            <person name="de Vos W.M."/>
            <person name="Barrangou R."/>
            <person name="Klaenhammer T.R."/>
            <person name="Caufield P.W."/>
            <person name="Cui Y."/>
            <person name="Zhang H."/>
            <person name="O'Toole P.W."/>
        </authorList>
    </citation>
    <scope>NUCLEOTIDE SEQUENCE [LARGE SCALE GENOMIC DNA]</scope>
    <source>
        <strain evidence="15 16">DSM 18527</strain>
    </source>
</reference>
<keyword evidence="10 11" id="KW-0119">Carbohydrate metabolism</keyword>
<dbReference type="NCBIfam" id="NF004076">
    <property type="entry name" value="PRK05581.1-4"/>
    <property type="match status" value="1"/>
</dbReference>
<dbReference type="EMBL" id="AZGA01000011">
    <property type="protein sequence ID" value="KRM35864.1"/>
    <property type="molecule type" value="Genomic_DNA"/>
</dbReference>
<dbReference type="GO" id="GO:0004750">
    <property type="term" value="F:D-ribulose-phosphate 3-epimerase activity"/>
    <property type="evidence" value="ECO:0007669"/>
    <property type="project" value="UniProtKB-UniRule"/>
</dbReference>
<dbReference type="Pfam" id="PF00834">
    <property type="entry name" value="Ribul_P_3_epim"/>
    <property type="match status" value="1"/>
</dbReference>
<dbReference type="Gene3D" id="3.20.20.70">
    <property type="entry name" value="Aldolase class I"/>
    <property type="match status" value="1"/>
</dbReference>
<organism evidence="15 16">
    <name type="scientific">Agrilactobacillus composti DSM 18527 = JCM 14202</name>
    <dbReference type="NCBI Taxonomy" id="1423734"/>
    <lineage>
        <taxon>Bacteria</taxon>
        <taxon>Bacillati</taxon>
        <taxon>Bacillota</taxon>
        <taxon>Bacilli</taxon>
        <taxon>Lactobacillales</taxon>
        <taxon>Lactobacillaceae</taxon>
        <taxon>Agrilactobacillus</taxon>
    </lineage>
</organism>
<proteinExistence type="inferred from homology"/>
<feature type="binding site" evidence="14">
    <location>
        <position position="178"/>
    </location>
    <ligand>
        <name>substrate</name>
    </ligand>
</feature>
<keyword evidence="8 10" id="KW-0479">Metal-binding</keyword>
<feature type="binding site" evidence="10">
    <location>
        <begin position="176"/>
        <end position="178"/>
    </location>
    <ligand>
        <name>substrate</name>
    </ligand>
</feature>
<evidence type="ECO:0000256" key="6">
    <source>
        <dbReference type="ARBA" id="ARBA00009541"/>
    </source>
</evidence>
<name>A0A0R1Y0C7_9LACO</name>
<dbReference type="NCBIfam" id="TIGR01163">
    <property type="entry name" value="rpe"/>
    <property type="match status" value="1"/>
</dbReference>
<dbReference type="GO" id="GO:0006098">
    <property type="term" value="P:pentose-phosphate shunt"/>
    <property type="evidence" value="ECO:0007669"/>
    <property type="project" value="UniProtKB-UniRule"/>
</dbReference>
<evidence type="ECO:0000313" key="16">
    <source>
        <dbReference type="Proteomes" id="UP000051236"/>
    </source>
</evidence>
<feature type="binding site" evidence="10 14">
    <location>
        <position position="8"/>
    </location>
    <ligand>
        <name>substrate</name>
    </ligand>
</feature>
<comment type="caution">
    <text evidence="15">The sequence shown here is derived from an EMBL/GenBank/DDBJ whole genome shotgun (WGS) entry which is preliminary data.</text>
</comment>
<feature type="binding site" evidence="10 13">
    <location>
        <position position="35"/>
    </location>
    <ligand>
        <name>a divalent metal cation</name>
        <dbReference type="ChEBI" id="CHEBI:60240"/>
    </ligand>
</feature>
<evidence type="ECO:0000256" key="14">
    <source>
        <dbReference type="PIRSR" id="PIRSR001461-3"/>
    </source>
</evidence>
<keyword evidence="16" id="KW-1185">Reference proteome</keyword>
<dbReference type="GO" id="GO:0005737">
    <property type="term" value="C:cytoplasm"/>
    <property type="evidence" value="ECO:0007669"/>
    <property type="project" value="UniProtKB-ARBA"/>
</dbReference>
<keyword evidence="9 10" id="KW-0413">Isomerase</keyword>
<protein>
    <recommendedName>
        <fullName evidence="7 10">Ribulose-phosphate 3-epimerase</fullName>
        <ecNumber evidence="7 10">5.1.3.1</ecNumber>
    </recommendedName>
</protein>
<dbReference type="PROSITE" id="PS01085">
    <property type="entry name" value="RIBUL_P_3_EPIMER_1"/>
    <property type="match status" value="1"/>
</dbReference>
<dbReference type="InterPro" id="IPR013785">
    <property type="entry name" value="Aldolase_TIM"/>
</dbReference>
<evidence type="ECO:0000256" key="11">
    <source>
        <dbReference type="PIRNR" id="PIRNR001461"/>
    </source>
</evidence>
<feature type="binding site" evidence="10 14">
    <location>
        <position position="66"/>
    </location>
    <ligand>
        <name>substrate</name>
    </ligand>
</feature>
<feature type="binding site" evidence="10 13">
    <location>
        <position position="176"/>
    </location>
    <ligand>
        <name>a divalent metal cation</name>
        <dbReference type="ChEBI" id="CHEBI:60240"/>
    </ligand>
</feature>
<feature type="binding site" evidence="10 14">
    <location>
        <begin position="198"/>
        <end position="199"/>
    </location>
    <ligand>
        <name>substrate</name>
    </ligand>
</feature>
<feature type="binding site" evidence="10 13">
    <location>
        <position position="33"/>
    </location>
    <ligand>
        <name>a divalent metal cation</name>
        <dbReference type="ChEBI" id="CHEBI:60240"/>
    </ligand>
</feature>
<evidence type="ECO:0000256" key="10">
    <source>
        <dbReference type="HAMAP-Rule" id="MF_02227"/>
    </source>
</evidence>
<evidence type="ECO:0000256" key="3">
    <source>
        <dbReference type="ARBA" id="ARBA00001941"/>
    </source>
</evidence>
<sequence length="219" mass="23824">MAMKIAPSILSADFLNLQRDVENLEANGADLLHVDIMDGHFVPNLSFGPQTVAALRPLTKLPLDVHLMVDGPEQFIETFAKAGADTILVHLESTPHIYHVLQLIQKYNVKAGIVINPGTPVDALKAVLPIVQQVLVMTVNPGFGGQEFLETTLSKITHLDQLRQVEADYDFEIEVDGGINDQTIKSTADAGADIFVAGSYVFSANTPGQQIQTLRNLIE</sequence>
<dbReference type="GO" id="GO:0019323">
    <property type="term" value="P:pentose catabolic process"/>
    <property type="evidence" value="ECO:0007669"/>
    <property type="project" value="UniProtKB-UniRule"/>
</dbReference>
<comment type="pathway">
    <text evidence="10">Carbohydrate degradation.</text>
</comment>
<dbReference type="AlphaFoldDB" id="A0A0R1Y0C7"/>
<evidence type="ECO:0000256" key="7">
    <source>
        <dbReference type="ARBA" id="ARBA00013188"/>
    </source>
</evidence>
<comment type="cofactor">
    <cofactor evidence="3">
        <name>Co(2+)</name>
        <dbReference type="ChEBI" id="CHEBI:48828"/>
    </cofactor>
</comment>
<feature type="binding site" evidence="10 13">
    <location>
        <position position="66"/>
    </location>
    <ligand>
        <name>a divalent metal cation</name>
        <dbReference type="ChEBI" id="CHEBI:60240"/>
    </ligand>
</feature>
<evidence type="ECO:0000256" key="2">
    <source>
        <dbReference type="ARBA" id="ARBA00001936"/>
    </source>
</evidence>
<dbReference type="PATRIC" id="fig|1423734.3.peg.900"/>
<evidence type="ECO:0000256" key="4">
    <source>
        <dbReference type="ARBA" id="ARBA00001947"/>
    </source>
</evidence>
<dbReference type="HAMAP" id="MF_02227">
    <property type="entry name" value="RPE"/>
    <property type="match status" value="1"/>
</dbReference>
<comment type="similarity">
    <text evidence="6 10 11">Belongs to the ribulose-phosphate 3-epimerase family.</text>
</comment>
<gene>
    <name evidence="10" type="primary">rpe</name>
    <name evidence="15" type="ORF">FC83_GL000892</name>
</gene>
<comment type="cofactor">
    <cofactor evidence="4">
        <name>Zn(2+)</name>
        <dbReference type="ChEBI" id="CHEBI:29105"/>
    </cofactor>
</comment>
<feature type="binding site" evidence="10 14">
    <location>
        <begin position="142"/>
        <end position="145"/>
    </location>
    <ligand>
        <name>substrate</name>
    </ligand>
</feature>
<dbReference type="EC" id="5.1.3.1" evidence="7 10"/>
<dbReference type="PIRSF" id="PIRSF001461">
    <property type="entry name" value="RPE"/>
    <property type="match status" value="1"/>
</dbReference>
<comment type="cofactor">
    <cofactor evidence="2">
        <name>Mn(2+)</name>
        <dbReference type="ChEBI" id="CHEBI:29035"/>
    </cofactor>
</comment>
<evidence type="ECO:0000256" key="1">
    <source>
        <dbReference type="ARBA" id="ARBA00001782"/>
    </source>
</evidence>
<evidence type="ECO:0000313" key="15">
    <source>
        <dbReference type="EMBL" id="KRM35864.1"/>
    </source>
</evidence>
<dbReference type="PANTHER" id="PTHR11749">
    <property type="entry name" value="RIBULOSE-5-PHOSPHATE-3-EPIMERASE"/>
    <property type="match status" value="1"/>
</dbReference>
<comment type="cofactor">
    <cofactor evidence="5">
        <name>Fe(2+)</name>
        <dbReference type="ChEBI" id="CHEBI:29033"/>
    </cofactor>
</comment>
<comment type="function">
    <text evidence="10">Catalyzes the reversible epimerization of D-ribulose 5-phosphate to D-xylulose 5-phosphate.</text>
</comment>
<dbReference type="eggNOG" id="COG0036">
    <property type="taxonomic scope" value="Bacteria"/>
</dbReference>
<dbReference type="GO" id="GO:0046872">
    <property type="term" value="F:metal ion binding"/>
    <property type="evidence" value="ECO:0007669"/>
    <property type="project" value="UniProtKB-UniRule"/>
</dbReference>
<feature type="active site" description="Proton acceptor" evidence="10 12">
    <location>
        <position position="35"/>
    </location>
</feature>
<comment type="catalytic activity">
    <reaction evidence="1 10 11">
        <text>D-ribulose 5-phosphate = D-xylulose 5-phosphate</text>
        <dbReference type="Rhea" id="RHEA:13677"/>
        <dbReference type="ChEBI" id="CHEBI:57737"/>
        <dbReference type="ChEBI" id="CHEBI:58121"/>
        <dbReference type="EC" id="5.1.3.1"/>
    </reaction>
</comment>
<dbReference type="InterPro" id="IPR000056">
    <property type="entry name" value="Ribul_P_3_epim-like"/>
</dbReference>
<evidence type="ECO:0000256" key="13">
    <source>
        <dbReference type="PIRSR" id="PIRSR001461-2"/>
    </source>
</evidence>
<dbReference type="FunFam" id="3.20.20.70:FF:000004">
    <property type="entry name" value="Ribulose-phosphate 3-epimerase"/>
    <property type="match status" value="1"/>
</dbReference>
<dbReference type="CDD" id="cd00429">
    <property type="entry name" value="RPE"/>
    <property type="match status" value="1"/>
</dbReference>
<dbReference type="Proteomes" id="UP000051236">
    <property type="component" value="Unassembled WGS sequence"/>
</dbReference>
<keyword evidence="13" id="KW-0464">Manganese</keyword>